<dbReference type="OrthoDB" id="9762420at2"/>
<dbReference type="RefSeq" id="WP_099556323.1">
    <property type="nucleotide sequence ID" value="NZ_LT960614.1"/>
</dbReference>
<accession>A0A2C9D8J4</accession>
<sequence length="603" mass="67178">MASRMRQENQFARLTTQLGPNDFVVVRFDGTEGLNELFEFRIEALCEKENFDFDKLIGTNCTLRIERGDEGPRYFDGILVGASWLGRHDDAHAYRLILRPWIWILGRTTTCRIFKDMTVPDIVEAVLQEKISGQLDLNLSKSYPTLEYCVQYRESDLDFVRRLLEEYGVSFHFKHEPGEHTLVLVDSNSAYKPINGGSRPYRVDLNVTDRDGEFITEWLPGRALTAGKVAYNDYNFKTPTRRMLAEKATSNGYAHGDMELYDYPGRHEDTGKGQPLAEHRLDAEVSRDKRIAAGGTCISACPGQVLTLKQHPNDAQNGDYLILHAEHSVDVAGYRSGTSATALHGSYELIASDQPVAPPLATERPRIYGVQSARVTGSGEIDVDEYGRILCLFFWDRDQTTSMRCRVAQSWAGQNWGSVFIPRVGMEVLVQYLDGDPDRPVVVGAVYNADNMPPYDLPGEKNIAGVKSNSTTGGGGYNELIFDDTAGNELVRGHAQKDMETRIENDERREIGNDQTLTIDGFRKTKIDRSDDLKITQSLKIEAGTSVEIVCGQSKIKMTPADITIESINITVKANGMLNTQGTMAEHKASGPMTIKGAVVLIN</sequence>
<evidence type="ECO:0000259" key="5">
    <source>
        <dbReference type="Pfam" id="PF22178"/>
    </source>
</evidence>
<dbReference type="GO" id="GO:0005576">
    <property type="term" value="C:extracellular region"/>
    <property type="evidence" value="ECO:0007669"/>
    <property type="project" value="UniProtKB-SubCell"/>
</dbReference>
<dbReference type="Gene3D" id="2.30.110.50">
    <property type="match status" value="1"/>
</dbReference>
<dbReference type="Pfam" id="PF05954">
    <property type="entry name" value="Phage_GPD"/>
    <property type="match status" value="1"/>
</dbReference>
<dbReference type="Pfam" id="PF04717">
    <property type="entry name" value="Phage_base_V"/>
    <property type="match status" value="1"/>
</dbReference>
<dbReference type="PANTHER" id="PTHR32305:SF15">
    <property type="entry name" value="PROTEIN RHSA-RELATED"/>
    <property type="match status" value="1"/>
</dbReference>
<dbReference type="Gene3D" id="4.10.220.110">
    <property type="match status" value="1"/>
</dbReference>
<dbReference type="NCBIfam" id="TIGR03361">
    <property type="entry name" value="VI_Rhs_Vgr"/>
    <property type="match status" value="1"/>
</dbReference>
<protein>
    <submittedName>
        <fullName evidence="6">Putative type VI secretion system protein VgrGA</fullName>
    </submittedName>
</protein>
<evidence type="ECO:0000259" key="4">
    <source>
        <dbReference type="Pfam" id="PF04717"/>
    </source>
</evidence>
<organism evidence="6 7">
    <name type="scientific">Hartmannibacter diazotrophicus</name>
    <dbReference type="NCBI Taxonomy" id="1482074"/>
    <lineage>
        <taxon>Bacteria</taxon>
        <taxon>Pseudomonadati</taxon>
        <taxon>Pseudomonadota</taxon>
        <taxon>Alphaproteobacteria</taxon>
        <taxon>Hyphomicrobiales</taxon>
        <taxon>Pleomorphomonadaceae</taxon>
        <taxon>Hartmannibacter</taxon>
    </lineage>
</organism>
<feature type="domain" description="Gp5/Type VI secretion system Vgr protein OB-fold" evidence="4">
    <location>
        <begin position="382"/>
        <end position="447"/>
    </location>
</feature>
<dbReference type="Pfam" id="PF22178">
    <property type="entry name" value="Gp5_trimer_C"/>
    <property type="match status" value="1"/>
</dbReference>
<dbReference type="InterPro" id="IPR006531">
    <property type="entry name" value="Gp5/Vgr_OB"/>
</dbReference>
<dbReference type="Gene3D" id="2.40.50.230">
    <property type="entry name" value="Gp5 N-terminal domain"/>
    <property type="match status" value="1"/>
</dbReference>
<feature type="domain" description="Gp5/Type VI secretion system Vgr C-terminal trimerisation" evidence="5">
    <location>
        <begin position="465"/>
        <end position="550"/>
    </location>
</feature>
<dbReference type="InterPro" id="IPR054030">
    <property type="entry name" value="Gp5_Vgr_C"/>
</dbReference>
<evidence type="ECO:0000256" key="3">
    <source>
        <dbReference type="ARBA" id="ARBA00022525"/>
    </source>
</evidence>
<dbReference type="KEGG" id="hdi:HDIA_2334"/>
<dbReference type="SUPFAM" id="SSF69279">
    <property type="entry name" value="Phage tail proteins"/>
    <property type="match status" value="2"/>
</dbReference>
<comment type="similarity">
    <text evidence="2">Belongs to the VgrG protein family.</text>
</comment>
<comment type="subcellular location">
    <subcellularLocation>
        <location evidence="1">Secreted</location>
    </subcellularLocation>
</comment>
<keyword evidence="7" id="KW-1185">Reference proteome</keyword>
<dbReference type="InterPro" id="IPR017847">
    <property type="entry name" value="T6SS_RhsGE_Vgr_subset"/>
</dbReference>
<dbReference type="NCBIfam" id="TIGR01646">
    <property type="entry name" value="vgr_GE"/>
    <property type="match status" value="1"/>
</dbReference>
<dbReference type="Proteomes" id="UP000223606">
    <property type="component" value="Chromosome 1"/>
</dbReference>
<keyword evidence="3" id="KW-0964">Secreted</keyword>
<dbReference type="InterPro" id="IPR006533">
    <property type="entry name" value="T6SS_Vgr_RhsGE"/>
</dbReference>
<proteinExistence type="inferred from homology"/>
<dbReference type="SUPFAM" id="SSF69349">
    <property type="entry name" value="Phage fibre proteins"/>
    <property type="match status" value="1"/>
</dbReference>
<evidence type="ECO:0000313" key="7">
    <source>
        <dbReference type="Proteomes" id="UP000223606"/>
    </source>
</evidence>
<dbReference type="AlphaFoldDB" id="A0A2C9D8J4"/>
<evidence type="ECO:0000313" key="6">
    <source>
        <dbReference type="EMBL" id="SON55875.1"/>
    </source>
</evidence>
<dbReference type="InterPro" id="IPR050708">
    <property type="entry name" value="T6SS_VgrG/RHS"/>
</dbReference>
<dbReference type="EMBL" id="LT960614">
    <property type="protein sequence ID" value="SON55875.1"/>
    <property type="molecule type" value="Genomic_DNA"/>
</dbReference>
<dbReference type="SUPFAM" id="SSF69255">
    <property type="entry name" value="gp5 N-terminal domain-like"/>
    <property type="match status" value="1"/>
</dbReference>
<dbReference type="Gene3D" id="3.55.50.10">
    <property type="entry name" value="Baseplate protein-like domains"/>
    <property type="match status" value="1"/>
</dbReference>
<name>A0A2C9D8J4_9HYPH</name>
<reference evidence="7" key="1">
    <citation type="submission" date="2017-09" db="EMBL/GenBank/DDBJ databases">
        <title>Genome sequence of Nannocystis excedens DSM 71.</title>
        <authorList>
            <person name="Blom J."/>
        </authorList>
    </citation>
    <scope>NUCLEOTIDE SEQUENCE [LARGE SCALE GENOMIC DNA]</scope>
    <source>
        <strain evidence="7">type strain: E19</strain>
    </source>
</reference>
<evidence type="ECO:0000256" key="2">
    <source>
        <dbReference type="ARBA" id="ARBA00005558"/>
    </source>
</evidence>
<gene>
    <name evidence="6" type="primary">vrgGA</name>
    <name evidence="6" type="ORF">HDIA_2334</name>
</gene>
<dbReference type="InterPro" id="IPR037026">
    <property type="entry name" value="Vgr_OB-fold_dom_sf"/>
</dbReference>
<dbReference type="PANTHER" id="PTHR32305">
    <property type="match status" value="1"/>
</dbReference>
<evidence type="ECO:0000256" key="1">
    <source>
        <dbReference type="ARBA" id="ARBA00004613"/>
    </source>
</evidence>